<comment type="similarity">
    <text evidence="2">Belongs to the DadA oxidoreductase family.</text>
</comment>
<dbReference type="AlphaFoldDB" id="A0AAE3H127"/>
<proteinExistence type="inferred from homology"/>
<keyword evidence="4" id="KW-0560">Oxidoreductase</keyword>
<evidence type="ECO:0000259" key="5">
    <source>
        <dbReference type="Pfam" id="PF01266"/>
    </source>
</evidence>
<dbReference type="InterPro" id="IPR017741">
    <property type="entry name" value="FAD-dependent_OxRdtase_HpnW"/>
</dbReference>
<name>A0AAE3H127_9BACT</name>
<reference evidence="6 7" key="1">
    <citation type="submission" date="2018-11" db="EMBL/GenBank/DDBJ databases">
        <title>Novel bacteria species description.</title>
        <authorList>
            <person name="Han J.-H."/>
        </authorList>
    </citation>
    <scope>NUCLEOTIDE SEQUENCE [LARGE SCALE GENOMIC DNA]</scope>
    <source>
        <strain evidence="6 7">KCTC23259</strain>
    </source>
</reference>
<dbReference type="Pfam" id="PF01266">
    <property type="entry name" value="DAO"/>
    <property type="match status" value="1"/>
</dbReference>
<dbReference type="PANTHER" id="PTHR13847:SF286">
    <property type="entry name" value="D-AMINO ACID DEHYDROGENASE"/>
    <property type="match status" value="1"/>
</dbReference>
<dbReference type="PANTHER" id="PTHR13847">
    <property type="entry name" value="SARCOSINE DEHYDROGENASE-RELATED"/>
    <property type="match status" value="1"/>
</dbReference>
<evidence type="ECO:0000313" key="7">
    <source>
        <dbReference type="Proteomes" id="UP001204144"/>
    </source>
</evidence>
<comment type="cofactor">
    <cofactor evidence="1">
        <name>FAD</name>
        <dbReference type="ChEBI" id="CHEBI:57692"/>
    </cofactor>
</comment>
<dbReference type="PRINTS" id="PR00411">
    <property type="entry name" value="PNDRDTASEI"/>
</dbReference>
<dbReference type="NCBIfam" id="TIGR03364">
    <property type="entry name" value="HpnW_proposed"/>
    <property type="match status" value="1"/>
</dbReference>
<keyword evidence="7" id="KW-1185">Reference proteome</keyword>
<protein>
    <submittedName>
        <fullName evidence="6">TIGR03364 family FAD-dependent oxidoreductase</fullName>
    </submittedName>
</protein>
<dbReference type="Gene3D" id="3.30.9.10">
    <property type="entry name" value="D-Amino Acid Oxidase, subunit A, domain 2"/>
    <property type="match status" value="1"/>
</dbReference>
<evidence type="ECO:0000256" key="1">
    <source>
        <dbReference type="ARBA" id="ARBA00001974"/>
    </source>
</evidence>
<dbReference type="Proteomes" id="UP001204144">
    <property type="component" value="Unassembled WGS sequence"/>
</dbReference>
<sequence length="383" mass="43075">MMMKKYDLIIVGAGIMGTFHALHAAKMGKKVLLLEKDNRPVGSTIQNFGQVVPSGLDAYWQKFGIRSLEIFDELQAEADFTLVKNGSVYIASDEEELNLINEVAELHNKAGYTQEVLSKTATKVLFPDINSDYIKGSIFYPKEYSVNSSEFIYKLIAYCVEKLGVDYRNHTAVINVEEQNGEVKVETAAREVFLSEKVIICSGYVFNLLFPEIYRNSGLIVSKLQIMKTLPLKQFNLKANILTGLTIRRYESFEECPSFAKLKTPNHLLELKKWGIHILFKQLPDGSIIVGDSHEYAGVSEVENLGLGVSDYINDLMKNAAELILNIPRRSYTQTWAGYYAQHPEGIFEHKISENIEIRTGIGGKGMTTSAGYAEAKINQLFR</sequence>
<dbReference type="Gene3D" id="3.50.50.60">
    <property type="entry name" value="FAD/NAD(P)-binding domain"/>
    <property type="match status" value="1"/>
</dbReference>
<feature type="domain" description="FAD dependent oxidoreductase" evidence="5">
    <location>
        <begin position="7"/>
        <end position="375"/>
    </location>
</feature>
<evidence type="ECO:0000313" key="6">
    <source>
        <dbReference type="EMBL" id="MCP9762687.1"/>
    </source>
</evidence>
<evidence type="ECO:0000256" key="2">
    <source>
        <dbReference type="ARBA" id="ARBA00009410"/>
    </source>
</evidence>
<gene>
    <name evidence="6" type="ORF">EGI31_06940</name>
</gene>
<dbReference type="InterPro" id="IPR036188">
    <property type="entry name" value="FAD/NAD-bd_sf"/>
</dbReference>
<evidence type="ECO:0000256" key="3">
    <source>
        <dbReference type="ARBA" id="ARBA00022630"/>
    </source>
</evidence>
<dbReference type="EMBL" id="RJUF01000013">
    <property type="protein sequence ID" value="MCP9762687.1"/>
    <property type="molecule type" value="Genomic_DNA"/>
</dbReference>
<organism evidence="6 7">
    <name type="scientific">Lacihabitans soyangensis</name>
    <dbReference type="NCBI Taxonomy" id="869394"/>
    <lineage>
        <taxon>Bacteria</taxon>
        <taxon>Pseudomonadati</taxon>
        <taxon>Bacteroidota</taxon>
        <taxon>Cytophagia</taxon>
        <taxon>Cytophagales</taxon>
        <taxon>Leadbetterellaceae</taxon>
        <taxon>Lacihabitans</taxon>
    </lineage>
</organism>
<evidence type="ECO:0000256" key="4">
    <source>
        <dbReference type="ARBA" id="ARBA00023002"/>
    </source>
</evidence>
<comment type="caution">
    <text evidence="6">The sequence shown here is derived from an EMBL/GenBank/DDBJ whole genome shotgun (WGS) entry which is preliminary data.</text>
</comment>
<dbReference type="GO" id="GO:0005737">
    <property type="term" value="C:cytoplasm"/>
    <property type="evidence" value="ECO:0007669"/>
    <property type="project" value="TreeGrafter"/>
</dbReference>
<dbReference type="GO" id="GO:0016491">
    <property type="term" value="F:oxidoreductase activity"/>
    <property type="evidence" value="ECO:0007669"/>
    <property type="project" value="UniProtKB-KW"/>
</dbReference>
<accession>A0AAE3H127</accession>
<dbReference type="SUPFAM" id="SSF51905">
    <property type="entry name" value="FAD/NAD(P)-binding domain"/>
    <property type="match status" value="1"/>
</dbReference>
<keyword evidence="3" id="KW-0285">Flavoprotein</keyword>
<dbReference type="InterPro" id="IPR006076">
    <property type="entry name" value="FAD-dep_OxRdtase"/>
</dbReference>